<comment type="caution">
    <text evidence="2">The sequence shown here is derived from an EMBL/GenBank/DDBJ whole genome shotgun (WGS) entry which is preliminary data.</text>
</comment>
<dbReference type="RefSeq" id="WP_377009479.1">
    <property type="nucleotide sequence ID" value="NZ_JBHSLV010000030.1"/>
</dbReference>
<feature type="transmembrane region" description="Helical" evidence="1">
    <location>
        <begin position="128"/>
        <end position="150"/>
    </location>
</feature>
<accession>A0ABW0HE97</accession>
<dbReference type="Proteomes" id="UP001596104">
    <property type="component" value="Unassembled WGS sequence"/>
</dbReference>
<gene>
    <name evidence="2" type="ORF">ACFPPC_16635</name>
</gene>
<evidence type="ECO:0000256" key="1">
    <source>
        <dbReference type="SAM" id="Phobius"/>
    </source>
</evidence>
<sequence>MDAIVLSTALTALLANIGLGGGIFEHGVIDHAWPRKPEIVQPRKGGISRVRFWIPAHSAFELVLLVTLYLGWGHGDVRKALLLALAAHLAMRLWSAFDMIPKAIAFEKAEAVDEAAARDWTKRSLMRFPLALLTSLAALAAFGAACGLNLG</sequence>
<proteinExistence type="predicted"/>
<reference evidence="3" key="1">
    <citation type="journal article" date="2019" name="Int. J. Syst. Evol. Microbiol.">
        <title>The Global Catalogue of Microorganisms (GCM) 10K type strain sequencing project: providing services to taxonomists for standard genome sequencing and annotation.</title>
        <authorList>
            <consortium name="The Broad Institute Genomics Platform"/>
            <consortium name="The Broad Institute Genome Sequencing Center for Infectious Disease"/>
            <person name="Wu L."/>
            <person name="Ma J."/>
        </authorList>
    </citation>
    <scope>NUCLEOTIDE SEQUENCE [LARGE SCALE GENOMIC DNA]</scope>
    <source>
        <strain evidence="3">CGMCC 1.16326</strain>
    </source>
</reference>
<protein>
    <submittedName>
        <fullName evidence="2">Uncharacterized protein</fullName>
    </submittedName>
</protein>
<evidence type="ECO:0000313" key="2">
    <source>
        <dbReference type="EMBL" id="MFC5394269.1"/>
    </source>
</evidence>
<keyword evidence="1" id="KW-0812">Transmembrane</keyword>
<evidence type="ECO:0000313" key="3">
    <source>
        <dbReference type="Proteomes" id="UP001596104"/>
    </source>
</evidence>
<keyword evidence="3" id="KW-1185">Reference proteome</keyword>
<keyword evidence="1" id="KW-1133">Transmembrane helix</keyword>
<dbReference type="EMBL" id="JBHSLV010000030">
    <property type="protein sequence ID" value="MFC5394269.1"/>
    <property type="molecule type" value="Genomic_DNA"/>
</dbReference>
<keyword evidence="1" id="KW-0472">Membrane</keyword>
<organism evidence="2 3">
    <name type="scientific">Bosea vestrisii</name>
    <dbReference type="NCBI Taxonomy" id="151416"/>
    <lineage>
        <taxon>Bacteria</taxon>
        <taxon>Pseudomonadati</taxon>
        <taxon>Pseudomonadota</taxon>
        <taxon>Alphaproteobacteria</taxon>
        <taxon>Hyphomicrobiales</taxon>
        <taxon>Boseaceae</taxon>
        <taxon>Bosea</taxon>
    </lineage>
</organism>
<feature type="transmembrane region" description="Helical" evidence="1">
    <location>
        <begin position="52"/>
        <end position="73"/>
    </location>
</feature>
<name>A0ABW0HE97_9HYPH</name>